<dbReference type="FunFam" id="3.30.70.100:FF:000001">
    <property type="entry name" value="ATPase copper transporting beta"/>
    <property type="match status" value="1"/>
</dbReference>
<keyword evidence="5" id="KW-1185">Reference proteome</keyword>
<dbReference type="Proteomes" id="UP000262712">
    <property type="component" value="Chromosome"/>
</dbReference>
<evidence type="ECO:0000259" key="2">
    <source>
        <dbReference type="PROSITE" id="PS50846"/>
    </source>
</evidence>
<dbReference type="GO" id="GO:0046872">
    <property type="term" value="F:metal ion binding"/>
    <property type="evidence" value="ECO:0007669"/>
    <property type="project" value="UniProtKB-KW"/>
</dbReference>
<dbReference type="EMBL" id="CP032098">
    <property type="protein sequence ID" value="AXX91954.1"/>
    <property type="molecule type" value="Genomic_DNA"/>
</dbReference>
<keyword evidence="1" id="KW-0479">Metal-binding</keyword>
<dbReference type="PANTHER" id="PTHR46594:SF4">
    <property type="entry name" value="P-TYPE CATION-TRANSPORTING ATPASE"/>
    <property type="match status" value="1"/>
</dbReference>
<dbReference type="RefSeq" id="WP_099342281.1">
    <property type="nucleotide sequence ID" value="NZ_CP032098.1"/>
</dbReference>
<dbReference type="Gene3D" id="3.30.70.100">
    <property type="match status" value="1"/>
</dbReference>
<name>A0A2G1DIL9_9BACT</name>
<dbReference type="KEGG" id="amol:AMOL_0965"/>
<gene>
    <name evidence="3" type="ORF">AMOL_0965</name>
    <name evidence="4" type="ORF">CPU12_06455</name>
</gene>
<evidence type="ECO:0000313" key="6">
    <source>
        <dbReference type="Proteomes" id="UP000262712"/>
    </source>
</evidence>
<dbReference type="SUPFAM" id="SSF55008">
    <property type="entry name" value="HMA, heavy metal-associated domain"/>
    <property type="match status" value="1"/>
</dbReference>
<feature type="domain" description="HMA" evidence="2">
    <location>
        <begin position="17"/>
        <end position="83"/>
    </location>
</feature>
<evidence type="ECO:0000313" key="4">
    <source>
        <dbReference type="EMBL" id="PHO18359.1"/>
    </source>
</evidence>
<dbReference type="Proteomes" id="UP000221222">
    <property type="component" value="Unassembled WGS sequence"/>
</dbReference>
<evidence type="ECO:0000256" key="1">
    <source>
        <dbReference type="ARBA" id="ARBA00022723"/>
    </source>
</evidence>
<dbReference type="InterPro" id="IPR001802">
    <property type="entry name" value="MerP/CopZ"/>
</dbReference>
<dbReference type="InterPro" id="IPR036163">
    <property type="entry name" value="HMA_dom_sf"/>
</dbReference>
<dbReference type="CDD" id="cd00371">
    <property type="entry name" value="HMA"/>
    <property type="match status" value="1"/>
</dbReference>
<dbReference type="AlphaFoldDB" id="A0A2G1DIL9"/>
<dbReference type="PANTHER" id="PTHR46594">
    <property type="entry name" value="P-TYPE CATION-TRANSPORTING ATPASE"/>
    <property type="match status" value="1"/>
</dbReference>
<proteinExistence type="predicted"/>
<dbReference type="Pfam" id="PF00403">
    <property type="entry name" value="HMA"/>
    <property type="match status" value="1"/>
</dbReference>
<dbReference type="PROSITE" id="PS50846">
    <property type="entry name" value="HMA_2"/>
    <property type="match status" value="1"/>
</dbReference>
<reference evidence="3 6" key="2">
    <citation type="submission" date="2018-08" db="EMBL/GenBank/DDBJ databases">
        <title>Complete genome of the Arcobacter molluscorum type strain LMG 25693.</title>
        <authorList>
            <person name="Miller W.G."/>
            <person name="Yee E."/>
            <person name="Bono J.L."/>
        </authorList>
    </citation>
    <scope>NUCLEOTIDE SEQUENCE [LARGE SCALE GENOMIC DNA]</scope>
    <source>
        <strain evidence="3 6">CECT 7696</strain>
    </source>
</reference>
<accession>A0A2G1DIL9</accession>
<dbReference type="EMBL" id="NXFY01000007">
    <property type="protein sequence ID" value="PHO18359.1"/>
    <property type="molecule type" value="Genomic_DNA"/>
</dbReference>
<evidence type="ECO:0000313" key="5">
    <source>
        <dbReference type="Proteomes" id="UP000221222"/>
    </source>
</evidence>
<protein>
    <submittedName>
        <fullName evidence="3">Heavy-metal-associated domain-containing protein, putative mercuric reductase</fullName>
    </submittedName>
</protein>
<dbReference type="InterPro" id="IPR006121">
    <property type="entry name" value="HMA_dom"/>
</dbReference>
<reference evidence="4 5" key="1">
    <citation type="submission" date="2017-09" db="EMBL/GenBank/DDBJ databases">
        <title>Arcobacter canalis sp. nov., a new species isolated from a water canal contaminated with urban sewage.</title>
        <authorList>
            <person name="Perez-Cataluna A."/>
            <person name="Salas-Masso N."/>
            <person name="Figueras M.J."/>
        </authorList>
    </citation>
    <scope>NUCLEOTIDE SEQUENCE [LARGE SCALE GENOMIC DNA]</scope>
    <source>
        <strain evidence="4 5">F98-3</strain>
    </source>
</reference>
<evidence type="ECO:0000313" key="3">
    <source>
        <dbReference type="EMBL" id="AXX91954.1"/>
    </source>
</evidence>
<organism evidence="4 5">
    <name type="scientific">Malaciobacter molluscorum LMG 25693</name>
    <dbReference type="NCBI Taxonomy" id="870501"/>
    <lineage>
        <taxon>Bacteria</taxon>
        <taxon>Pseudomonadati</taxon>
        <taxon>Campylobacterota</taxon>
        <taxon>Epsilonproteobacteria</taxon>
        <taxon>Campylobacterales</taxon>
        <taxon>Arcobacteraceae</taxon>
        <taxon>Malaciobacter</taxon>
    </lineage>
</organism>
<sequence length="86" mass="9678">MKKLFVLFFITISLFAKEVSIKVEQMHCPLCTTMIKQAIKKVDGVTKVKVKLPTKTATVNYDETKVNIADILKAIKSTSYEGKVIK</sequence>
<dbReference type="PRINTS" id="PR00946">
    <property type="entry name" value="HGSCAVENGER"/>
</dbReference>